<name>U5QK18_GLOK1</name>
<organism evidence="3 4">
    <name type="scientific">Gloeobacter kilaueensis (strain ATCC BAA-2537 / CCAP 1431/1 / ULC 316 / JS1)</name>
    <dbReference type="NCBI Taxonomy" id="1183438"/>
    <lineage>
        <taxon>Bacteria</taxon>
        <taxon>Bacillati</taxon>
        <taxon>Cyanobacteriota</taxon>
        <taxon>Cyanophyceae</taxon>
        <taxon>Gloeobacterales</taxon>
        <taxon>Gloeobacteraceae</taxon>
        <taxon>Gloeobacter</taxon>
    </lineage>
</organism>
<keyword evidence="1" id="KW-0175">Coiled coil</keyword>
<dbReference type="eggNOG" id="COG3064">
    <property type="taxonomic scope" value="Bacteria"/>
</dbReference>
<dbReference type="KEGG" id="glj:GKIL_1708"/>
<accession>U5QK18</accession>
<dbReference type="RefSeq" id="WP_023173073.1">
    <property type="nucleotide sequence ID" value="NC_022600.1"/>
</dbReference>
<dbReference type="InterPro" id="IPR018306">
    <property type="entry name" value="Phage_T5_Orf172_DNA-bd"/>
</dbReference>
<dbReference type="Proteomes" id="UP000017396">
    <property type="component" value="Chromosome"/>
</dbReference>
<dbReference type="Pfam" id="PF13250">
    <property type="entry name" value="SNIPE"/>
    <property type="match status" value="1"/>
</dbReference>
<dbReference type="EMBL" id="CP003587">
    <property type="protein sequence ID" value="AGY57954.1"/>
    <property type="molecule type" value="Genomic_DNA"/>
</dbReference>
<dbReference type="OrthoDB" id="9811665at2"/>
<evidence type="ECO:0000313" key="4">
    <source>
        <dbReference type="Proteomes" id="UP000017396"/>
    </source>
</evidence>
<sequence length="470" mass="54387">MNSIELLLSLSTALGAVLAGYSYYRGSQFKAKLARYSEIVDKEAYIAEIDDQADKRQRALQEQEAAVKREIEQKQQRLREQETAAAKAVDASTQEAKRIGQEIQTLKQDLAKLQELSFLEDYGFYERRFTYEDSGKYAQALNACRERQKQMLKDNRAALCETTWSIGNSEAEGQKMTRNILKLILRAFNGECDAAISRIKYNNIETMINRIEGSYKAINQMGQTLNFQIAPTYKQEKIQELQLAYEYQVVKQEEAEEQKRIREQMREEERAQREAEKARLEAEKEELRYQKALEEARRQLETATAAKQSKLLAQIDELSRQLEEAQKLKDRAQSLAQITRSGHVYIISNIGSFGENVYKIGMTRRLDPMDRVVELGDASVPFPFDVHAMIYTTNAPTLEKLLHTKFHRRRMNVINERKEFFKVSIEEIEAALNEAMQSNPDLKFKMQLTKVAEAEQYRQTQAQNRELVAA</sequence>
<dbReference type="Pfam" id="PF13455">
    <property type="entry name" value="MUG113"/>
    <property type="match status" value="1"/>
</dbReference>
<evidence type="ECO:0000256" key="1">
    <source>
        <dbReference type="SAM" id="Coils"/>
    </source>
</evidence>
<dbReference type="SMART" id="SM00974">
    <property type="entry name" value="T5orf172"/>
    <property type="match status" value="1"/>
</dbReference>
<keyword evidence="4" id="KW-1185">Reference proteome</keyword>
<dbReference type="InterPro" id="IPR025280">
    <property type="entry name" value="SNIPE"/>
</dbReference>
<reference evidence="3 4" key="1">
    <citation type="journal article" date="2013" name="PLoS ONE">
        <title>Cultivation and Complete Genome Sequencing of Gloeobacter kilaueensis sp. nov., from a Lava Cave in Kilauea Caldera, Hawai'i.</title>
        <authorList>
            <person name="Saw J.H."/>
            <person name="Schatz M."/>
            <person name="Brown M.V."/>
            <person name="Kunkel D.D."/>
            <person name="Foster J.S."/>
            <person name="Shick H."/>
            <person name="Christensen S."/>
            <person name="Hou S."/>
            <person name="Wan X."/>
            <person name="Donachie S.P."/>
        </authorList>
    </citation>
    <scope>NUCLEOTIDE SEQUENCE [LARGE SCALE GENOMIC DNA]</scope>
    <source>
        <strain evidence="4">JS</strain>
    </source>
</reference>
<dbReference type="AlphaFoldDB" id="U5QK18"/>
<evidence type="ECO:0000259" key="2">
    <source>
        <dbReference type="SMART" id="SM00974"/>
    </source>
</evidence>
<protein>
    <submittedName>
        <fullName evidence="3">Recombination and DNA strand exchange inhibitor protein</fullName>
    </submittedName>
</protein>
<evidence type="ECO:0000313" key="3">
    <source>
        <dbReference type="EMBL" id="AGY57954.1"/>
    </source>
</evidence>
<proteinExistence type="predicted"/>
<dbReference type="PATRIC" id="fig|1183438.3.peg.1680"/>
<dbReference type="STRING" id="1183438.GKIL_1708"/>
<gene>
    <name evidence="3" type="ORF">GKIL_1708</name>
</gene>
<feature type="domain" description="Bacteriophage T5 Orf172 DNA-binding" evidence="2">
    <location>
        <begin position="352"/>
        <end position="435"/>
    </location>
</feature>
<feature type="coiled-coil region" evidence="1">
    <location>
        <begin position="42"/>
        <end position="116"/>
    </location>
</feature>
<feature type="coiled-coil region" evidence="1">
    <location>
        <begin position="247"/>
        <end position="338"/>
    </location>
</feature>
<dbReference type="HOGENOM" id="CLU_024787_2_1_3"/>